<evidence type="ECO:0000313" key="8">
    <source>
        <dbReference type="EMBL" id="MBK1715837.1"/>
    </source>
</evidence>
<dbReference type="EMBL" id="NRRU01000164">
    <property type="protein sequence ID" value="MBK1715837.1"/>
    <property type="molecule type" value="Genomic_DNA"/>
</dbReference>
<sequence>MESLRLIDSLADGALLVALASARFAVAFLLLPVFAPETVPALVRNTIFIGFGLITLAVQPALAVAAWSAGHWLLLFGREALLGLGFGVLLGAVLWAFEAAGQIVDAKVGATLAQVQDPLSGHQSSLSGALLSRLAMFLFMAGGGFLALVAVIVQSFALWPLAQTGLQFQAADVQVFEGAFASLMVLAFMFAAPALVLLYGLDLALGLVNRFAPQLNLISVSMSLKSVAATLIWVLLFTPLVEAMLAHIDDGVAGLLPALKVWAP</sequence>
<dbReference type="NCBIfam" id="TIGR01401">
    <property type="entry name" value="fliR_like_III"/>
    <property type="match status" value="1"/>
</dbReference>
<evidence type="ECO:0000256" key="4">
    <source>
        <dbReference type="ARBA" id="ARBA00022692"/>
    </source>
</evidence>
<dbReference type="InterPro" id="IPR002010">
    <property type="entry name" value="T3SS_IM_R"/>
</dbReference>
<dbReference type="Pfam" id="PF01311">
    <property type="entry name" value="Bac_export_1"/>
    <property type="match status" value="1"/>
</dbReference>
<protein>
    <submittedName>
        <fullName evidence="8">EscT/YscT/HrcT family type III secretion system export apparatus protein</fullName>
    </submittedName>
</protein>
<dbReference type="InterPro" id="IPR006304">
    <property type="entry name" value="T3SS_SpaR/YscT"/>
</dbReference>
<keyword evidence="4 7" id="KW-0812">Transmembrane</keyword>
<evidence type="ECO:0000256" key="1">
    <source>
        <dbReference type="ARBA" id="ARBA00004651"/>
    </source>
</evidence>
<feature type="transmembrane region" description="Helical" evidence="7">
    <location>
        <begin position="179"/>
        <end position="205"/>
    </location>
</feature>
<feature type="transmembrane region" description="Helical" evidence="7">
    <location>
        <begin position="80"/>
        <end position="97"/>
    </location>
</feature>
<evidence type="ECO:0000313" key="9">
    <source>
        <dbReference type="Proteomes" id="UP001041814"/>
    </source>
</evidence>
<accession>A0ABS1E0D8</accession>
<evidence type="ECO:0000256" key="6">
    <source>
        <dbReference type="ARBA" id="ARBA00023136"/>
    </source>
</evidence>
<feature type="transmembrane region" description="Helical" evidence="7">
    <location>
        <begin position="217"/>
        <end position="236"/>
    </location>
</feature>
<feature type="transmembrane region" description="Helical" evidence="7">
    <location>
        <begin position="134"/>
        <end position="159"/>
    </location>
</feature>
<comment type="subcellular location">
    <subcellularLocation>
        <location evidence="1 7">Cell membrane</location>
        <topology evidence="1 7">Multi-pass membrane protein</topology>
    </subcellularLocation>
</comment>
<name>A0ABS1E0D8_RUBGE</name>
<keyword evidence="5 7" id="KW-1133">Transmembrane helix</keyword>
<evidence type="ECO:0000256" key="7">
    <source>
        <dbReference type="RuleBase" id="RU362072"/>
    </source>
</evidence>
<proteinExistence type="inferred from homology"/>
<dbReference type="RefSeq" id="WP_200380290.1">
    <property type="nucleotide sequence ID" value="NZ_NRRU01000164.1"/>
</dbReference>
<reference evidence="8" key="1">
    <citation type="submission" date="2017-08" db="EMBL/GenBank/DDBJ databases">
        <authorList>
            <person name="Imhoff J.F."/>
            <person name="Rahn T."/>
            <person name="Kuenzel S."/>
            <person name="Neulinger S.C."/>
        </authorList>
    </citation>
    <scope>NUCLEOTIDE SEQUENCE</scope>
    <source>
        <strain evidence="8">IM 151</strain>
    </source>
</reference>
<dbReference type="PRINTS" id="PR00953">
    <property type="entry name" value="TYPE3IMRPROT"/>
</dbReference>
<gene>
    <name evidence="8" type="ORF">CKO43_24115</name>
</gene>
<comment type="caution">
    <text evidence="8">The sequence shown here is derived from an EMBL/GenBank/DDBJ whole genome shotgun (WGS) entry which is preliminary data.</text>
</comment>
<organism evidence="8 9">
    <name type="scientific">Rubrivivax gelatinosus</name>
    <name type="common">Rhodocyclus gelatinosus</name>
    <name type="synonym">Rhodopseudomonas gelatinosa</name>
    <dbReference type="NCBI Taxonomy" id="28068"/>
    <lineage>
        <taxon>Bacteria</taxon>
        <taxon>Pseudomonadati</taxon>
        <taxon>Pseudomonadota</taxon>
        <taxon>Betaproteobacteria</taxon>
        <taxon>Burkholderiales</taxon>
        <taxon>Sphaerotilaceae</taxon>
        <taxon>Rubrivivax</taxon>
    </lineage>
</organism>
<comment type="similarity">
    <text evidence="2 7">Belongs to the FliR/MopE/SpaR family.</text>
</comment>
<dbReference type="Proteomes" id="UP001041814">
    <property type="component" value="Unassembled WGS sequence"/>
</dbReference>
<evidence type="ECO:0000256" key="5">
    <source>
        <dbReference type="ARBA" id="ARBA00022989"/>
    </source>
</evidence>
<keyword evidence="9" id="KW-1185">Reference proteome</keyword>
<reference evidence="8" key="2">
    <citation type="journal article" date="2020" name="Microorganisms">
        <title>Osmotic Adaptation and Compatible Solute Biosynthesis of Phototrophic Bacteria as Revealed from Genome Analyses.</title>
        <authorList>
            <person name="Imhoff J.F."/>
            <person name="Rahn T."/>
            <person name="Kunzel S."/>
            <person name="Keller A."/>
            <person name="Neulinger S.C."/>
        </authorList>
    </citation>
    <scope>NUCLEOTIDE SEQUENCE</scope>
    <source>
        <strain evidence="8">IM 151</strain>
    </source>
</reference>
<keyword evidence="6 7" id="KW-0472">Membrane</keyword>
<keyword evidence="3 7" id="KW-1003">Cell membrane</keyword>
<feature type="transmembrane region" description="Helical" evidence="7">
    <location>
        <begin position="14"/>
        <end position="35"/>
    </location>
</feature>
<dbReference type="PANTHER" id="PTHR30065:SF1">
    <property type="entry name" value="SURFACE PRESENTATION OF ANTIGENS PROTEIN SPAR"/>
    <property type="match status" value="1"/>
</dbReference>
<evidence type="ECO:0000256" key="3">
    <source>
        <dbReference type="ARBA" id="ARBA00022475"/>
    </source>
</evidence>
<evidence type="ECO:0000256" key="2">
    <source>
        <dbReference type="ARBA" id="ARBA00009772"/>
    </source>
</evidence>
<dbReference type="PANTHER" id="PTHR30065">
    <property type="entry name" value="FLAGELLAR BIOSYNTHETIC PROTEIN FLIR"/>
    <property type="match status" value="1"/>
</dbReference>
<feature type="transmembrane region" description="Helical" evidence="7">
    <location>
        <begin position="47"/>
        <end position="68"/>
    </location>
</feature>